<dbReference type="OrthoDB" id="4868154at2759"/>
<evidence type="ECO:0000313" key="3">
    <source>
        <dbReference type="Proteomes" id="UP000827724"/>
    </source>
</evidence>
<feature type="compositionally biased region" description="Low complexity" evidence="1">
    <location>
        <begin position="527"/>
        <end position="536"/>
    </location>
</feature>
<feature type="compositionally biased region" description="Basic and acidic residues" evidence="1">
    <location>
        <begin position="382"/>
        <end position="400"/>
    </location>
</feature>
<protein>
    <submittedName>
        <fullName evidence="2">Uncharacterized protein</fullName>
    </submittedName>
</protein>
<comment type="caution">
    <text evidence="2">The sequence shown here is derived from an EMBL/GenBank/DDBJ whole genome shotgun (WGS) entry which is preliminary data.</text>
</comment>
<feature type="region of interest" description="Disordered" evidence="1">
    <location>
        <begin position="252"/>
        <end position="287"/>
    </location>
</feature>
<name>A0A9P8QFJ3_9HYPO</name>
<feature type="compositionally biased region" description="Basic residues" evidence="1">
    <location>
        <begin position="513"/>
        <end position="523"/>
    </location>
</feature>
<feature type="region of interest" description="Disordered" evidence="1">
    <location>
        <begin position="372"/>
        <end position="403"/>
    </location>
</feature>
<proteinExistence type="predicted"/>
<evidence type="ECO:0000256" key="1">
    <source>
        <dbReference type="SAM" id="MobiDB-lite"/>
    </source>
</evidence>
<feature type="region of interest" description="Disordered" evidence="1">
    <location>
        <begin position="1"/>
        <end position="20"/>
    </location>
</feature>
<feature type="compositionally biased region" description="Polar residues" evidence="1">
    <location>
        <begin position="255"/>
        <end position="271"/>
    </location>
</feature>
<feature type="region of interest" description="Disordered" evidence="1">
    <location>
        <begin position="550"/>
        <end position="604"/>
    </location>
</feature>
<sequence>MGLFQRQDFQQAQQGQGNADHLFVPLPRGNMQHARENQLNLDPSGGANQHGYAQWPNMGPFWGYAQNASPNQLDMNSSVGFTQGVSAHRPDLGVPMRFVQAVSPDQLSSGSPLGAARYDYAHRAGVDVPWGSTQTIAPNQLGLDSSLETVQHVYSRLKGNAPMGATTFAPPQFHLPCQRTAIFGPTVMITPTASASNNVTNANYVDFGDAGGHCATSHPVASASPAARAAAAAAAARAEPMWGIPSAHIHRSTDSRTTLMGSRETASNQAGNDGRDTDSETFETADEQKRELSRVLREVYRKGVQRAKKEISDKITAEVRVTECIFAQPLERNASARAIAHMKRFMAAVLNPLCETPDVAEEAARIWAKVDKAHSGVSPPDSHAERRSLDHGLKEGEGENPRGTLVERLASAAEGILESNSKRAANAGKGTSSSKANGKDGRVFTLSGHTKTLFDGGKECLSYLCSDGQWRLLRDDQLEDAKRRTSALKASEWVETLGTGSKRGGEAVDDRRPKKIKSAKKAKLTADEAAAPAGAKDTTAVSTAVKKIATPTAATATRTASKEATITTTIPPTALDPPSVGGQSSVTAPPPSSGEVGPDAGKTPPLTVELAARNYRRNLSLLASGPNAVIEVPPIPQVPPPAADSTKVADGDAESRVVWLGSQMNNINGWFS</sequence>
<feature type="region of interest" description="Disordered" evidence="1">
    <location>
        <begin position="420"/>
        <end position="441"/>
    </location>
</feature>
<gene>
    <name evidence="2" type="ORF">Trco_006698</name>
</gene>
<dbReference type="EMBL" id="JAIWOZ010000005">
    <property type="protein sequence ID" value="KAH6604991.1"/>
    <property type="molecule type" value="Genomic_DNA"/>
</dbReference>
<feature type="compositionally biased region" description="Low complexity" evidence="1">
    <location>
        <begin position="550"/>
        <end position="573"/>
    </location>
</feature>
<feature type="compositionally biased region" description="Polar residues" evidence="1">
    <location>
        <begin position="420"/>
        <end position="436"/>
    </location>
</feature>
<dbReference type="AlphaFoldDB" id="A0A9P8QFJ3"/>
<reference evidence="2" key="1">
    <citation type="submission" date="2021-08" db="EMBL/GenBank/DDBJ databases">
        <title>Chromosome-Level Trichoderma cornu-damae using Hi-C Data.</title>
        <authorList>
            <person name="Kim C.S."/>
        </authorList>
    </citation>
    <scope>NUCLEOTIDE SEQUENCE</scope>
    <source>
        <strain evidence="2">KA19-0412C</strain>
    </source>
</reference>
<feature type="compositionally biased region" description="Basic and acidic residues" evidence="1">
    <location>
        <begin position="503"/>
        <end position="512"/>
    </location>
</feature>
<feature type="region of interest" description="Disordered" evidence="1">
    <location>
        <begin position="499"/>
        <end position="536"/>
    </location>
</feature>
<evidence type="ECO:0000313" key="2">
    <source>
        <dbReference type="EMBL" id="KAH6604991.1"/>
    </source>
</evidence>
<organism evidence="2 3">
    <name type="scientific">Trichoderma cornu-damae</name>
    <dbReference type="NCBI Taxonomy" id="654480"/>
    <lineage>
        <taxon>Eukaryota</taxon>
        <taxon>Fungi</taxon>
        <taxon>Dikarya</taxon>
        <taxon>Ascomycota</taxon>
        <taxon>Pezizomycotina</taxon>
        <taxon>Sordariomycetes</taxon>
        <taxon>Hypocreomycetidae</taxon>
        <taxon>Hypocreales</taxon>
        <taxon>Hypocreaceae</taxon>
        <taxon>Trichoderma</taxon>
    </lineage>
</organism>
<accession>A0A9P8QFJ3</accession>
<keyword evidence="3" id="KW-1185">Reference proteome</keyword>
<dbReference type="Proteomes" id="UP000827724">
    <property type="component" value="Unassembled WGS sequence"/>
</dbReference>